<dbReference type="InterPro" id="IPR041468">
    <property type="entry name" value="HTH_ParB/Spo0J"/>
</dbReference>
<dbReference type="EMBL" id="QMPY01000098">
    <property type="protein sequence ID" value="RLE07382.1"/>
    <property type="molecule type" value="Genomic_DNA"/>
</dbReference>
<dbReference type="PANTHER" id="PTHR33375:SF1">
    <property type="entry name" value="CHROMOSOME-PARTITIONING PROTEIN PARB-RELATED"/>
    <property type="match status" value="1"/>
</dbReference>
<evidence type="ECO:0000313" key="6">
    <source>
        <dbReference type="Proteomes" id="UP000277457"/>
    </source>
</evidence>
<comment type="caution">
    <text evidence="5">The sequence shown here is derived from an EMBL/GenBank/DDBJ whole genome shotgun (WGS) entry which is preliminary data.</text>
</comment>
<dbReference type="GO" id="GO:0003677">
    <property type="term" value="F:DNA binding"/>
    <property type="evidence" value="ECO:0007669"/>
    <property type="project" value="InterPro"/>
</dbReference>
<keyword evidence="2" id="KW-0159">Chromosome partition</keyword>
<evidence type="ECO:0000259" key="4">
    <source>
        <dbReference type="SMART" id="SM00470"/>
    </source>
</evidence>
<dbReference type="Gene3D" id="3.90.1530.30">
    <property type="match status" value="1"/>
</dbReference>
<name>A0A662CZK1_UNCAE</name>
<feature type="region of interest" description="Disordered" evidence="3">
    <location>
        <begin position="267"/>
        <end position="300"/>
    </location>
</feature>
<dbReference type="SUPFAM" id="SSF110849">
    <property type="entry name" value="ParB/Sulfiredoxin"/>
    <property type="match status" value="1"/>
</dbReference>
<dbReference type="Gene3D" id="1.10.10.2830">
    <property type="match status" value="1"/>
</dbReference>
<dbReference type="PANTHER" id="PTHR33375">
    <property type="entry name" value="CHROMOSOME-PARTITIONING PROTEIN PARB-RELATED"/>
    <property type="match status" value="1"/>
</dbReference>
<organism evidence="5 6">
    <name type="scientific">Aerophobetes bacterium</name>
    <dbReference type="NCBI Taxonomy" id="2030807"/>
    <lineage>
        <taxon>Bacteria</taxon>
        <taxon>Candidatus Aerophobota</taxon>
    </lineage>
</organism>
<sequence length="300" mass="33294">MAKKKEKPKGKVMDIPIEQLTLPSNEMRSETSREALEELADSIRSVGVLEPILVRKKDDKFEIRAGVRRYLAAKLAGLVKVPCIVLDVTEEMADIITVHENVYREDPNHLDIAHYLQNVMEKYGWTQAKLAQVFGKSEAWVSQHLGLLKCSPEIKEAVADKQINVQIALQLNRIQNEQKRESLLRYAIQGGATADMVKQWVQQTLADEESLRKRAQVKPGGPSIGPTPVPMTNCSMCGKEIAMAGSLCPPLCPECYGVVREMRRQIREGKIPRPEGGTEGGNELSEGLSAGVEGEEAPRE</sequence>
<feature type="domain" description="ParB-like N-terminal" evidence="4">
    <location>
        <begin position="13"/>
        <end position="102"/>
    </location>
</feature>
<dbReference type="NCBIfam" id="TIGR00180">
    <property type="entry name" value="parB_part"/>
    <property type="match status" value="1"/>
</dbReference>
<accession>A0A662CZK1</accession>
<comment type="similarity">
    <text evidence="1">Belongs to the ParB family.</text>
</comment>
<evidence type="ECO:0000256" key="2">
    <source>
        <dbReference type="ARBA" id="ARBA00022829"/>
    </source>
</evidence>
<dbReference type="Proteomes" id="UP000277457">
    <property type="component" value="Unassembled WGS sequence"/>
</dbReference>
<evidence type="ECO:0000313" key="5">
    <source>
        <dbReference type="EMBL" id="RLE07382.1"/>
    </source>
</evidence>
<dbReference type="GO" id="GO:0005694">
    <property type="term" value="C:chromosome"/>
    <property type="evidence" value="ECO:0007669"/>
    <property type="project" value="TreeGrafter"/>
</dbReference>
<dbReference type="Pfam" id="PF17762">
    <property type="entry name" value="HTH_ParB"/>
    <property type="match status" value="1"/>
</dbReference>
<dbReference type="InterPro" id="IPR050336">
    <property type="entry name" value="Chromosome_partition/occlusion"/>
</dbReference>
<gene>
    <name evidence="5" type="ORF">DRZ78_03050</name>
</gene>
<dbReference type="InterPro" id="IPR036086">
    <property type="entry name" value="ParB/Sulfiredoxin_sf"/>
</dbReference>
<reference evidence="5 6" key="1">
    <citation type="submission" date="2018-06" db="EMBL/GenBank/DDBJ databases">
        <title>Extensive metabolic versatility and redundancy in microbially diverse, dynamic hydrothermal sediments.</title>
        <authorList>
            <person name="Dombrowski N."/>
            <person name="Teske A."/>
            <person name="Baker B.J."/>
        </authorList>
    </citation>
    <scope>NUCLEOTIDE SEQUENCE [LARGE SCALE GENOMIC DNA]</scope>
    <source>
        <strain evidence="5">B7_G13</strain>
    </source>
</reference>
<dbReference type="Pfam" id="PF02195">
    <property type="entry name" value="ParB_N"/>
    <property type="match status" value="1"/>
</dbReference>
<dbReference type="GO" id="GO:0007059">
    <property type="term" value="P:chromosome segregation"/>
    <property type="evidence" value="ECO:0007669"/>
    <property type="project" value="UniProtKB-KW"/>
</dbReference>
<proteinExistence type="inferred from homology"/>
<evidence type="ECO:0000256" key="1">
    <source>
        <dbReference type="ARBA" id="ARBA00006295"/>
    </source>
</evidence>
<dbReference type="AlphaFoldDB" id="A0A662CZK1"/>
<dbReference type="SMART" id="SM00470">
    <property type="entry name" value="ParB"/>
    <property type="match status" value="1"/>
</dbReference>
<dbReference type="InterPro" id="IPR004437">
    <property type="entry name" value="ParB/RepB/Spo0J"/>
</dbReference>
<evidence type="ECO:0000256" key="3">
    <source>
        <dbReference type="SAM" id="MobiDB-lite"/>
    </source>
</evidence>
<dbReference type="InterPro" id="IPR003115">
    <property type="entry name" value="ParB_N"/>
</dbReference>
<protein>
    <recommendedName>
        <fullName evidence="4">ParB-like N-terminal domain-containing protein</fullName>
    </recommendedName>
</protein>